<dbReference type="NCBIfam" id="TIGR01484">
    <property type="entry name" value="HAD-SF-IIB"/>
    <property type="match status" value="1"/>
</dbReference>
<dbReference type="SUPFAM" id="SSF56784">
    <property type="entry name" value="HAD-like"/>
    <property type="match status" value="1"/>
</dbReference>
<sequence>MIYRLLALNVDGTILQSNGRLHKSTRDAIEYVQQKGVYVTLVTSRSFPSAKKVAKALKINSLLITHLGSYISNDLRSDPVFEKRIPEDVTFQLVRFLESFPCQIRLVHEKFSLANKYKLNHNLLAKTVFTSGDPIFYSQQFTDSISETLVNEPVSPPKIEVYFEYEEDLKDAQQAINGMFSEVSLSKLNDYRMDIMPEGVSKLNGLIQLGEHLGIQLKEMVAIGDGHDDIEMIEACGLGVSMGNASVEVKKASDWVTRSNNQHGVSYMVKEHFRKQQPIEFLKKMNIIKM</sequence>
<dbReference type="GO" id="GO:0000287">
    <property type="term" value="F:magnesium ion binding"/>
    <property type="evidence" value="ECO:0007669"/>
    <property type="project" value="TreeGrafter"/>
</dbReference>
<dbReference type="InterPro" id="IPR006379">
    <property type="entry name" value="HAD-SF_hydro_IIB"/>
</dbReference>
<proteinExistence type="predicted"/>
<evidence type="ECO:0000313" key="2">
    <source>
        <dbReference type="Proteomes" id="UP000031014"/>
    </source>
</evidence>
<dbReference type="InterPro" id="IPR000150">
    <property type="entry name" value="Cof"/>
</dbReference>
<protein>
    <submittedName>
        <fullName evidence="1">Hydrolase, HAD superfamily</fullName>
    </submittedName>
</protein>
<dbReference type="Pfam" id="PF08282">
    <property type="entry name" value="Hydrolase_3"/>
    <property type="match status" value="1"/>
</dbReference>
<keyword evidence="2" id="KW-1185">Reference proteome</keyword>
<dbReference type="OrthoDB" id="9790031at2"/>
<dbReference type="GO" id="GO:0005829">
    <property type="term" value="C:cytosol"/>
    <property type="evidence" value="ECO:0007669"/>
    <property type="project" value="TreeGrafter"/>
</dbReference>
<dbReference type="EMBL" id="BASE01000072">
    <property type="protein sequence ID" value="GAM15027.1"/>
    <property type="molecule type" value="Genomic_DNA"/>
</dbReference>
<comment type="caution">
    <text evidence="1">The sequence shown here is derived from an EMBL/GenBank/DDBJ whole genome shotgun (WGS) entry which is preliminary data.</text>
</comment>
<organism evidence="1 2">
    <name type="scientific">Mesobacillus selenatarsenatis (strain DSM 18680 / JCM 14380 / FERM P-15431 / SF-1)</name>
    <dbReference type="NCBI Taxonomy" id="1321606"/>
    <lineage>
        <taxon>Bacteria</taxon>
        <taxon>Bacillati</taxon>
        <taxon>Bacillota</taxon>
        <taxon>Bacilli</taxon>
        <taxon>Bacillales</taxon>
        <taxon>Bacillaceae</taxon>
        <taxon>Mesobacillus</taxon>
    </lineage>
</organism>
<dbReference type="Gene3D" id="3.30.1240.10">
    <property type="match status" value="1"/>
</dbReference>
<dbReference type="RefSeq" id="WP_041966713.1">
    <property type="nucleotide sequence ID" value="NZ_BASE01000072.1"/>
</dbReference>
<dbReference type="STRING" id="1321606.SAMD00020551_3183"/>
<dbReference type="AlphaFoldDB" id="A0A0A8X7L1"/>
<dbReference type="Proteomes" id="UP000031014">
    <property type="component" value="Unassembled WGS sequence"/>
</dbReference>
<dbReference type="Gene3D" id="3.40.50.1000">
    <property type="entry name" value="HAD superfamily/HAD-like"/>
    <property type="match status" value="1"/>
</dbReference>
<dbReference type="NCBIfam" id="TIGR00099">
    <property type="entry name" value="Cof-subfamily"/>
    <property type="match status" value="1"/>
</dbReference>
<dbReference type="GO" id="GO:0016791">
    <property type="term" value="F:phosphatase activity"/>
    <property type="evidence" value="ECO:0007669"/>
    <property type="project" value="TreeGrafter"/>
</dbReference>
<reference evidence="1 2" key="1">
    <citation type="submission" date="2013-06" db="EMBL/GenBank/DDBJ databases">
        <title>Whole genome shotgun sequence of Bacillus selenatarsenatis SF-1.</title>
        <authorList>
            <person name="Kuroda M."/>
            <person name="Sei K."/>
            <person name="Yamashita M."/>
            <person name="Ike M."/>
        </authorList>
    </citation>
    <scope>NUCLEOTIDE SEQUENCE [LARGE SCALE GENOMIC DNA]</scope>
    <source>
        <strain evidence="1 2">SF-1</strain>
    </source>
</reference>
<name>A0A0A8X7L1_MESS1</name>
<keyword evidence="1" id="KW-0378">Hydrolase</keyword>
<dbReference type="PANTHER" id="PTHR10000:SF50">
    <property type="entry name" value="STRESS RESPONSE PROTEIN YHAX"/>
    <property type="match status" value="1"/>
</dbReference>
<accession>A0A0A8X7L1</accession>
<dbReference type="PANTHER" id="PTHR10000">
    <property type="entry name" value="PHOSPHOSERINE PHOSPHATASE"/>
    <property type="match status" value="1"/>
</dbReference>
<dbReference type="CDD" id="cd07516">
    <property type="entry name" value="HAD_Pase"/>
    <property type="match status" value="1"/>
</dbReference>
<evidence type="ECO:0000313" key="1">
    <source>
        <dbReference type="EMBL" id="GAM15027.1"/>
    </source>
</evidence>
<dbReference type="InterPro" id="IPR023214">
    <property type="entry name" value="HAD_sf"/>
</dbReference>
<gene>
    <name evidence="1" type="ORF">SAMD00020551_3183</name>
</gene>
<dbReference type="InterPro" id="IPR036412">
    <property type="entry name" value="HAD-like_sf"/>
</dbReference>